<dbReference type="PANTHER" id="PTHR13367:SF33">
    <property type="entry name" value="P-LOOP CONTAINING NUCLEOSIDE TRIPHOSPHATE HYDROLASE PROTEIN"/>
    <property type="match status" value="1"/>
</dbReference>
<evidence type="ECO:0000256" key="3">
    <source>
        <dbReference type="ARBA" id="ARBA00022670"/>
    </source>
</evidence>
<dbReference type="InterPro" id="IPR051346">
    <property type="entry name" value="OTU_Deubiquitinase"/>
</dbReference>
<dbReference type="EMBL" id="CAJNOR010000302">
    <property type="protein sequence ID" value="CAF0873729.1"/>
    <property type="molecule type" value="Genomic_DNA"/>
</dbReference>
<dbReference type="PANTHER" id="PTHR13367">
    <property type="entry name" value="UBIQUITIN THIOESTERASE"/>
    <property type="match status" value="1"/>
</dbReference>
<dbReference type="Pfam" id="PF12340">
    <property type="entry name" value="DUF3638"/>
    <property type="match status" value="1"/>
</dbReference>
<keyword evidence="5" id="KW-0378">Hydrolase</keyword>
<keyword evidence="4" id="KW-0833">Ubl conjugation pathway</keyword>
<dbReference type="InterPro" id="IPR022099">
    <property type="entry name" value="DUF3638"/>
</dbReference>
<feature type="domain" description="DUF3645" evidence="8">
    <location>
        <begin position="647"/>
        <end position="675"/>
    </location>
</feature>
<evidence type="ECO:0000313" key="10">
    <source>
        <dbReference type="Proteomes" id="UP000663828"/>
    </source>
</evidence>
<dbReference type="InterPro" id="IPR022105">
    <property type="entry name" value="DUF3645"/>
</dbReference>
<keyword evidence="3" id="KW-0645">Protease</keyword>
<dbReference type="GO" id="GO:0006508">
    <property type="term" value="P:proteolysis"/>
    <property type="evidence" value="ECO:0007669"/>
    <property type="project" value="UniProtKB-KW"/>
</dbReference>
<protein>
    <recommendedName>
        <fullName evidence="2">ubiquitinyl hydrolase 1</fullName>
        <ecNumber evidence="2">3.4.19.12</ecNumber>
    </recommendedName>
</protein>
<comment type="caution">
    <text evidence="9">The sequence shown here is derived from an EMBL/GenBank/DDBJ whole genome shotgun (WGS) entry which is preliminary data.</text>
</comment>
<sequence length="1413" mass="166159">MTVVMNSIDFHSQHSAGQRRTILEEVKDCFEKGYTYKDQCRLATPEEKNQIKFLLKSWHLNQKLHTFLMTIQNLICSCELLPFHQRISVSPQQFTLRSIEESYQIEILPSSRQINQELLNKAEEKYFHRNSDHIVKSTASIKTTHEQKTFPEEIFTSIDDQTNTLREIGLFFKNQLAISWRQLQSSEFVQRNYPSIDEILQLLQILHKESTHFWNELLQSITCDHQHLFNIGLLPRTTPANLISIFQQIWLNEQSKSSLQLTSDQRTLLGGLMVNWVIEQQLERALYFHHYKKLEEFQKELVTIPHANWIPSEHLPWLIFELEMNLTIREIQVDVARHMMQPELSASKSLVMQMNMGEGKTSVIIPILALSLSSSLSSLVRIVVLKSLFPVNYQSLRFKLGGLLNRRILPFTCRRDMNFTNEQIHQIYNRFRRALHHCDVILTSPEDLLSFDLLTIDKCRRKEFDTSRSMLITQQWLKTFARDLLDESDEILHCKYQLIYTVGKQQRIDGGIERWQLIQMILNSVKKFAAEIARIDPTNVFYKPSNSRSAFPEFRFLSHRSFPDLCLKIVNDWLDQKPYRKTDRECILSFILDIKISIDSLIDRFSSSDIQSFLIIRGLLSSEVLLVCLKKRYRVNYGINLNKNFNRLMAVPYRAKDVPADRTEFGHPDTALVLTQLSYYYSGLTSSQILQCFDRLNQEERDPDMVYTEWITQEHDHDIPQNLKQWKKVNIKECHQEIHKLFQLLRYNMVVVNYFLNHFVFPQEAKQFPHKLIASSWDLASAKRTKMITGFSGTNDTQLLLPIHIHQRDLPQLQSTDAIVINNLLQPVNESYRHLPVIMTSEMILNEIASYRTMINVIIDVGALFVDRTNREIAVNWLEQSDHKKIDYAIYFHSDHIIVCDRQYHHQAFSSSPASERLDRCVIYLDEVHTRGTDFKFPTGFTAAVTLGNGLTKDRFVQACMRMRRLGESHSLTFWSSDEVHRQIVSLKTNLQPSIELKDILRWVYENTQRATWDGLYYWAMQSLSYQRKMSAFQIIDWRGHQQDFTNRIMDELAEKCLESEILELKRVYGIPKAFQSISDIYINQYQYANIPASEEIHFAVLKRMNTYGGSKQRLSQFVDEEQQRELEQEVEQEQERVQEHEQKSYRIAHPCKPILHDEVKRLTDSDDPPLNFAELPHVFRPLAHAFTDSILTSMCEQDNWRSNFWITTEFQRVIENQEEFLDRYLRPPRWIIVYRNEHILFVSAFEANWLIGQLQQCERTSTTTLRLLLPRLKRNQSIFVNTPTITIPPSIPATNGNHTFMLPIDWLVELFVFNGTIYFETNEEHMAYCQYLGLCPKPRTVVEEDAFENGWISPDGFVQETKHRSLLMLEHARFNSNPLTFIKQLLKNRNDTYPSLSSHVGNLIFNCSRTLL</sequence>
<keyword evidence="10" id="KW-1185">Reference proteome</keyword>
<dbReference type="Proteomes" id="UP000663828">
    <property type="component" value="Unassembled WGS sequence"/>
</dbReference>
<reference evidence="9" key="1">
    <citation type="submission" date="2021-02" db="EMBL/GenBank/DDBJ databases">
        <authorList>
            <person name="Nowell W R."/>
        </authorList>
    </citation>
    <scope>NUCLEOTIDE SEQUENCE</scope>
</reference>
<evidence type="ECO:0000256" key="2">
    <source>
        <dbReference type="ARBA" id="ARBA00012759"/>
    </source>
</evidence>
<evidence type="ECO:0000256" key="4">
    <source>
        <dbReference type="ARBA" id="ARBA00022786"/>
    </source>
</evidence>
<keyword evidence="6" id="KW-0788">Thiol protease</keyword>
<dbReference type="InterPro" id="IPR027417">
    <property type="entry name" value="P-loop_NTPase"/>
</dbReference>
<gene>
    <name evidence="9" type="ORF">XAT740_LOCUS6629</name>
</gene>
<evidence type="ECO:0000259" key="8">
    <source>
        <dbReference type="Pfam" id="PF12359"/>
    </source>
</evidence>
<accession>A0A813XMN5</accession>
<evidence type="ECO:0000313" key="9">
    <source>
        <dbReference type="EMBL" id="CAF0873729.1"/>
    </source>
</evidence>
<dbReference type="Pfam" id="PF12359">
    <property type="entry name" value="DUF3645"/>
    <property type="match status" value="1"/>
</dbReference>
<evidence type="ECO:0000256" key="1">
    <source>
        <dbReference type="ARBA" id="ARBA00000707"/>
    </source>
</evidence>
<dbReference type="GO" id="GO:0004843">
    <property type="term" value="F:cysteine-type deubiquitinase activity"/>
    <property type="evidence" value="ECO:0007669"/>
    <property type="project" value="UniProtKB-EC"/>
</dbReference>
<evidence type="ECO:0000256" key="6">
    <source>
        <dbReference type="ARBA" id="ARBA00022807"/>
    </source>
</evidence>
<proteinExistence type="predicted"/>
<evidence type="ECO:0000256" key="5">
    <source>
        <dbReference type="ARBA" id="ARBA00022801"/>
    </source>
</evidence>
<dbReference type="EC" id="3.4.19.12" evidence="2"/>
<evidence type="ECO:0000259" key="7">
    <source>
        <dbReference type="Pfam" id="PF12340"/>
    </source>
</evidence>
<organism evidence="9 10">
    <name type="scientific">Adineta ricciae</name>
    <name type="common">Rotifer</name>
    <dbReference type="NCBI Taxonomy" id="249248"/>
    <lineage>
        <taxon>Eukaryota</taxon>
        <taxon>Metazoa</taxon>
        <taxon>Spiralia</taxon>
        <taxon>Gnathifera</taxon>
        <taxon>Rotifera</taxon>
        <taxon>Eurotatoria</taxon>
        <taxon>Bdelloidea</taxon>
        <taxon>Adinetida</taxon>
        <taxon>Adinetidae</taxon>
        <taxon>Adineta</taxon>
    </lineage>
</organism>
<dbReference type="SUPFAM" id="SSF52540">
    <property type="entry name" value="P-loop containing nucleoside triphosphate hydrolases"/>
    <property type="match status" value="1"/>
</dbReference>
<name>A0A813XMN5_ADIRI</name>
<comment type="catalytic activity">
    <reaction evidence="1">
        <text>Thiol-dependent hydrolysis of ester, thioester, amide, peptide and isopeptide bonds formed by the C-terminal Gly of ubiquitin (a 76-residue protein attached to proteins as an intracellular targeting signal).</text>
        <dbReference type="EC" id="3.4.19.12"/>
    </reaction>
</comment>
<feature type="domain" description="DUF3638" evidence="7">
    <location>
        <begin position="306"/>
        <end position="532"/>
    </location>
</feature>